<dbReference type="InterPro" id="IPR053148">
    <property type="entry name" value="PD-DEXK-like_domain"/>
</dbReference>
<protein>
    <recommendedName>
        <fullName evidence="1">YhcG N-terminal domain-containing protein</fullName>
    </recommendedName>
</protein>
<dbReference type="PANTHER" id="PTHR30547:SF5">
    <property type="entry name" value="NUCLEASE YHCG-RELATED"/>
    <property type="match status" value="1"/>
</dbReference>
<dbReference type="InterPro" id="IPR041527">
    <property type="entry name" value="YhcG_N"/>
</dbReference>
<dbReference type="PANTHER" id="PTHR30547">
    <property type="entry name" value="UNCHARACTERIZED PROTEIN YHCG-RELATED"/>
    <property type="match status" value="1"/>
</dbReference>
<proteinExistence type="predicted"/>
<evidence type="ECO:0000259" key="1">
    <source>
        <dbReference type="Pfam" id="PF17761"/>
    </source>
</evidence>
<dbReference type="KEGG" id="ifl:C1H71_20460"/>
<evidence type="ECO:0000313" key="3">
    <source>
        <dbReference type="Proteomes" id="UP000515917"/>
    </source>
</evidence>
<dbReference type="Pfam" id="PF17761">
    <property type="entry name" value="DUF1016_N"/>
    <property type="match status" value="1"/>
</dbReference>
<reference evidence="2 3" key="1">
    <citation type="submission" date="2018-01" db="EMBL/GenBank/DDBJ databases">
        <title>Genome sequence of Iodobacter sp. strain PCH194 isolated from Indian Trans-Himalaya.</title>
        <authorList>
            <person name="Kumar V."/>
            <person name="Thakur V."/>
            <person name="Kumar S."/>
            <person name="Singh D."/>
        </authorList>
    </citation>
    <scope>NUCLEOTIDE SEQUENCE [LARGE SCALE GENOMIC DNA]</scope>
    <source>
        <strain evidence="2 3">PCH194</strain>
        <plasmid evidence="2 3">pl1</plasmid>
    </source>
</reference>
<geneLocation type="plasmid" evidence="2 3">
    <name>pl1</name>
</geneLocation>
<dbReference type="EMBL" id="CP025783">
    <property type="protein sequence ID" value="QBC45916.1"/>
    <property type="molecule type" value="Genomic_DNA"/>
</dbReference>
<keyword evidence="2" id="KW-0614">Plasmid</keyword>
<accession>A0A7G3GF05</accession>
<evidence type="ECO:0000313" key="2">
    <source>
        <dbReference type="EMBL" id="QBC45916.1"/>
    </source>
</evidence>
<name>A0A7G3GF05_9NEIS</name>
<dbReference type="Proteomes" id="UP000515917">
    <property type="component" value="Plasmid pl1"/>
</dbReference>
<dbReference type="AlphaFoldDB" id="A0A7G3GF05"/>
<keyword evidence="3" id="KW-1185">Reference proteome</keyword>
<organism evidence="2 3">
    <name type="scientific">Iodobacter fluviatilis</name>
    <dbReference type="NCBI Taxonomy" id="537"/>
    <lineage>
        <taxon>Bacteria</taxon>
        <taxon>Pseudomonadati</taxon>
        <taxon>Pseudomonadota</taxon>
        <taxon>Betaproteobacteria</taxon>
        <taxon>Neisseriales</taxon>
        <taxon>Chitinibacteraceae</taxon>
        <taxon>Iodobacter</taxon>
    </lineage>
</organism>
<sequence>MRSELSWTHYRFLLRVENTQVREWYMHETANQNWSRRLLERQQRPAGRSSSC</sequence>
<feature type="domain" description="YhcG N-terminal" evidence="1">
    <location>
        <begin position="2"/>
        <end position="42"/>
    </location>
</feature>
<gene>
    <name evidence="2" type="ORF">C1H71_20460</name>
</gene>